<evidence type="ECO:0000313" key="2">
    <source>
        <dbReference type="EMBL" id="MCI10711.1"/>
    </source>
</evidence>
<sequence length="97" mass="11189">MGWALVIWLFNIVTYVFLDPLKFAVAYQQSGRAWNLVTAFTNKNDFGKESREAAWAAEQRTLHGLRSFESKGFAEKHNNHREINTMADEAKRRAELA</sequence>
<proteinExistence type="predicted"/>
<reference evidence="2 3" key="1">
    <citation type="journal article" date="2018" name="Front. Plant Sci.">
        <title>Red Clover (Trifolium pratense) and Zigzag Clover (T. medium) - A Picture of Genomic Similarities and Differences.</title>
        <authorList>
            <person name="Dluhosova J."/>
            <person name="Istvanek J."/>
            <person name="Nedelnik J."/>
            <person name="Repkova J."/>
        </authorList>
    </citation>
    <scope>NUCLEOTIDE SEQUENCE [LARGE SCALE GENOMIC DNA]</scope>
    <source>
        <strain evidence="3">cv. 10/8</strain>
        <tissue evidence="2">Leaf</tissue>
    </source>
</reference>
<accession>A0A392PF25</accession>
<dbReference type="AlphaFoldDB" id="A0A392PF25"/>
<keyword evidence="1" id="KW-0732">Signal</keyword>
<feature type="signal peptide" evidence="1">
    <location>
        <begin position="1"/>
        <end position="18"/>
    </location>
</feature>
<keyword evidence="3" id="KW-1185">Reference proteome</keyword>
<organism evidence="2 3">
    <name type="scientific">Trifolium medium</name>
    <dbReference type="NCBI Taxonomy" id="97028"/>
    <lineage>
        <taxon>Eukaryota</taxon>
        <taxon>Viridiplantae</taxon>
        <taxon>Streptophyta</taxon>
        <taxon>Embryophyta</taxon>
        <taxon>Tracheophyta</taxon>
        <taxon>Spermatophyta</taxon>
        <taxon>Magnoliopsida</taxon>
        <taxon>eudicotyledons</taxon>
        <taxon>Gunneridae</taxon>
        <taxon>Pentapetalae</taxon>
        <taxon>rosids</taxon>
        <taxon>fabids</taxon>
        <taxon>Fabales</taxon>
        <taxon>Fabaceae</taxon>
        <taxon>Papilionoideae</taxon>
        <taxon>50 kb inversion clade</taxon>
        <taxon>NPAAA clade</taxon>
        <taxon>Hologalegina</taxon>
        <taxon>IRL clade</taxon>
        <taxon>Trifolieae</taxon>
        <taxon>Trifolium</taxon>
    </lineage>
</organism>
<feature type="non-terminal residue" evidence="2">
    <location>
        <position position="97"/>
    </location>
</feature>
<evidence type="ECO:0000313" key="3">
    <source>
        <dbReference type="Proteomes" id="UP000265520"/>
    </source>
</evidence>
<dbReference type="EMBL" id="LXQA010077317">
    <property type="protein sequence ID" value="MCI10711.1"/>
    <property type="molecule type" value="Genomic_DNA"/>
</dbReference>
<comment type="caution">
    <text evidence="2">The sequence shown here is derived from an EMBL/GenBank/DDBJ whole genome shotgun (WGS) entry which is preliminary data.</text>
</comment>
<feature type="chain" id="PRO_5017395187" evidence="1">
    <location>
        <begin position="19"/>
        <end position="97"/>
    </location>
</feature>
<evidence type="ECO:0000256" key="1">
    <source>
        <dbReference type="SAM" id="SignalP"/>
    </source>
</evidence>
<name>A0A392PF25_9FABA</name>
<protein>
    <submittedName>
        <fullName evidence="2">Plasma membrane ATPase 1-like</fullName>
    </submittedName>
</protein>
<dbReference type="Proteomes" id="UP000265520">
    <property type="component" value="Unassembled WGS sequence"/>
</dbReference>
<gene>
    <name evidence="2" type="ORF">A2U01_0031805</name>
</gene>